<keyword evidence="2" id="KW-1185">Reference proteome</keyword>
<dbReference type="Proteomes" id="UP000054324">
    <property type="component" value="Unassembled WGS sequence"/>
</dbReference>
<dbReference type="GeneID" id="20314977"/>
<dbReference type="AlphaFoldDB" id="A0A075A4T3"/>
<reference evidence="1 2" key="1">
    <citation type="submission" date="2013-11" db="EMBL/GenBank/DDBJ databases">
        <title>Opisthorchis viverrini - life in the bile duct.</title>
        <authorList>
            <person name="Young N.D."/>
            <person name="Nagarajan N."/>
            <person name="Lin S.J."/>
            <person name="Korhonen P.K."/>
            <person name="Jex A.R."/>
            <person name="Hall R.S."/>
            <person name="Safavi-Hemami H."/>
            <person name="Kaewkong W."/>
            <person name="Bertrand D."/>
            <person name="Gao S."/>
            <person name="Seet Q."/>
            <person name="Wongkham S."/>
            <person name="Teh B.T."/>
            <person name="Wongkham C."/>
            <person name="Intapan P.M."/>
            <person name="Maleewong W."/>
            <person name="Yang X."/>
            <person name="Hu M."/>
            <person name="Wang Z."/>
            <person name="Hofmann A."/>
            <person name="Sternberg P.W."/>
            <person name="Tan P."/>
            <person name="Wang J."/>
            <person name="Gasser R.B."/>
        </authorList>
    </citation>
    <scope>NUCLEOTIDE SEQUENCE [LARGE SCALE GENOMIC DNA]</scope>
</reference>
<accession>A0A075A4T3</accession>
<evidence type="ECO:0000313" key="2">
    <source>
        <dbReference type="Proteomes" id="UP000054324"/>
    </source>
</evidence>
<name>A0A075A4T3_OPIVI</name>
<dbReference type="KEGG" id="ovi:T265_00789"/>
<dbReference type="EMBL" id="KL596626">
    <property type="protein sequence ID" value="KER33287.1"/>
    <property type="molecule type" value="Genomic_DNA"/>
</dbReference>
<evidence type="ECO:0000313" key="1">
    <source>
        <dbReference type="EMBL" id="KER33287.1"/>
    </source>
</evidence>
<protein>
    <submittedName>
        <fullName evidence="1">Uncharacterized protein</fullName>
    </submittedName>
</protein>
<dbReference type="RefSeq" id="XP_009162925.1">
    <property type="nucleotide sequence ID" value="XM_009164661.1"/>
</dbReference>
<dbReference type="CTD" id="20314977"/>
<proteinExistence type="predicted"/>
<gene>
    <name evidence="1" type="ORF">T265_00789</name>
</gene>
<sequence length="77" mass="8637">MKTLRRIVSGFVHLSVYQMSGIFEPVALLRCLAAMPLTESTSTRILPGCASLDRRHQEADDGFESRAFRSINSRSNH</sequence>
<organism evidence="1 2">
    <name type="scientific">Opisthorchis viverrini</name>
    <name type="common">Southeast Asian liver fluke</name>
    <dbReference type="NCBI Taxonomy" id="6198"/>
    <lineage>
        <taxon>Eukaryota</taxon>
        <taxon>Metazoa</taxon>
        <taxon>Spiralia</taxon>
        <taxon>Lophotrochozoa</taxon>
        <taxon>Platyhelminthes</taxon>
        <taxon>Trematoda</taxon>
        <taxon>Digenea</taxon>
        <taxon>Opisthorchiida</taxon>
        <taxon>Opisthorchiata</taxon>
        <taxon>Opisthorchiidae</taxon>
        <taxon>Opisthorchis</taxon>
    </lineage>
</organism>